<dbReference type="InterPro" id="IPR054722">
    <property type="entry name" value="PolX-like_BBD"/>
</dbReference>
<accession>A0A8X8YH00</accession>
<dbReference type="PANTHER" id="PTHR35317:SF35">
    <property type="entry name" value="DUF4219 DOMAIN-CONTAINING PROTEIN"/>
    <property type="match status" value="1"/>
</dbReference>
<evidence type="ECO:0000313" key="3">
    <source>
        <dbReference type="Proteomes" id="UP000298416"/>
    </source>
</evidence>
<name>A0A8X8YH00_SALSN</name>
<dbReference type="AlphaFoldDB" id="A0A8X8YH00"/>
<dbReference type="PANTHER" id="PTHR35317">
    <property type="entry name" value="OS04G0629600 PROTEIN"/>
    <property type="match status" value="1"/>
</dbReference>
<dbReference type="EMBL" id="PNBA02000003">
    <property type="protein sequence ID" value="KAG6430522.1"/>
    <property type="molecule type" value="Genomic_DNA"/>
</dbReference>
<feature type="domain" description="Retrovirus-related Pol polyprotein from transposon TNT 1-94-like beta-barrel" evidence="1">
    <location>
        <begin position="168"/>
        <end position="229"/>
    </location>
</feature>
<proteinExistence type="predicted"/>
<reference evidence="2" key="2">
    <citation type="submission" date="2020-08" db="EMBL/GenBank/DDBJ databases">
        <title>Plant Genome Project.</title>
        <authorList>
            <person name="Zhang R.-G."/>
        </authorList>
    </citation>
    <scope>NUCLEOTIDE SEQUENCE</scope>
    <source>
        <strain evidence="2">Huo1</strain>
        <tissue evidence="2">Leaf</tissue>
    </source>
</reference>
<sequence length="270" mass="30578">MIASNGSSMSATQPLILVFKGEGYECWSIRMQTLLKSQDLWNFVEQGYAKSDEANRLRENKKKDSKALAIIQQAVHDNVFSRISTVTTSKQVWSTLQKEFKGDSKVIVVRLQSLGRDFETLIMKNGESHAKADCWSKEKQANYVQEEANKNKLFMAVADIVDVSNDVWFMDSGCSNHMCSNKEMFKEIDESRKIQVKLGDDKSIQVEGKGTVAVKDGHEKKSGQIIAKVCMMENNRLWHLQYGHLNANGLKLLHEKCMVHGLPKVEAFDL</sequence>
<dbReference type="Proteomes" id="UP000298416">
    <property type="component" value="Unassembled WGS sequence"/>
</dbReference>
<dbReference type="Pfam" id="PF22936">
    <property type="entry name" value="Pol_BBD"/>
    <property type="match status" value="1"/>
</dbReference>
<evidence type="ECO:0000313" key="2">
    <source>
        <dbReference type="EMBL" id="KAG6430522.1"/>
    </source>
</evidence>
<organism evidence="2">
    <name type="scientific">Salvia splendens</name>
    <name type="common">Scarlet sage</name>
    <dbReference type="NCBI Taxonomy" id="180675"/>
    <lineage>
        <taxon>Eukaryota</taxon>
        <taxon>Viridiplantae</taxon>
        <taxon>Streptophyta</taxon>
        <taxon>Embryophyta</taxon>
        <taxon>Tracheophyta</taxon>
        <taxon>Spermatophyta</taxon>
        <taxon>Magnoliopsida</taxon>
        <taxon>eudicotyledons</taxon>
        <taxon>Gunneridae</taxon>
        <taxon>Pentapetalae</taxon>
        <taxon>asterids</taxon>
        <taxon>lamiids</taxon>
        <taxon>Lamiales</taxon>
        <taxon>Lamiaceae</taxon>
        <taxon>Nepetoideae</taxon>
        <taxon>Mentheae</taxon>
        <taxon>Salviinae</taxon>
        <taxon>Salvia</taxon>
        <taxon>Salvia subgen. Calosphace</taxon>
        <taxon>core Calosphace</taxon>
    </lineage>
</organism>
<comment type="caution">
    <text evidence="2">The sequence shown here is derived from an EMBL/GenBank/DDBJ whole genome shotgun (WGS) entry which is preliminary data.</text>
</comment>
<dbReference type="Pfam" id="PF14223">
    <property type="entry name" value="Retrotran_gag_2"/>
    <property type="match status" value="1"/>
</dbReference>
<reference evidence="2" key="1">
    <citation type="submission" date="2018-01" db="EMBL/GenBank/DDBJ databases">
        <authorList>
            <person name="Mao J.F."/>
        </authorList>
    </citation>
    <scope>NUCLEOTIDE SEQUENCE</scope>
    <source>
        <strain evidence="2">Huo1</strain>
        <tissue evidence="2">Leaf</tissue>
    </source>
</reference>
<protein>
    <recommendedName>
        <fullName evidence="1">Retrovirus-related Pol polyprotein from transposon TNT 1-94-like beta-barrel domain-containing protein</fullName>
    </recommendedName>
</protein>
<keyword evidence="3" id="KW-1185">Reference proteome</keyword>
<evidence type="ECO:0000259" key="1">
    <source>
        <dbReference type="Pfam" id="PF22936"/>
    </source>
</evidence>
<gene>
    <name evidence="2" type="ORF">SASPL_108592</name>
</gene>